<dbReference type="GO" id="GO:0003841">
    <property type="term" value="F:1-acylglycerol-3-phosphate O-acyltransferase activity"/>
    <property type="evidence" value="ECO:0007669"/>
    <property type="project" value="TreeGrafter"/>
</dbReference>
<dbReference type="OrthoDB" id="9806008at2"/>
<evidence type="ECO:0000313" key="4">
    <source>
        <dbReference type="EMBL" id="BAN02285.1"/>
    </source>
</evidence>
<dbReference type="RefSeq" id="WP_015441532.1">
    <property type="nucleotide sequence ID" value="NC_020520.1"/>
</dbReference>
<dbReference type="GO" id="GO:0006654">
    <property type="term" value="P:phosphatidic acid biosynthetic process"/>
    <property type="evidence" value="ECO:0007669"/>
    <property type="project" value="TreeGrafter"/>
</dbReference>
<dbReference type="Proteomes" id="UP000011863">
    <property type="component" value="Chromosome"/>
</dbReference>
<gene>
    <name evidence="4" type="ORF">YM304_19710</name>
</gene>
<name>A0A6C7EAY1_ILUCY</name>
<feature type="domain" description="Phospholipid/glycerol acyltransferase" evidence="3">
    <location>
        <begin position="42"/>
        <end position="156"/>
    </location>
</feature>
<dbReference type="PANTHER" id="PTHR10434:SF11">
    <property type="entry name" value="1-ACYL-SN-GLYCEROL-3-PHOSPHATE ACYLTRANSFERASE"/>
    <property type="match status" value="1"/>
</dbReference>
<dbReference type="AlphaFoldDB" id="A0A6C7EAY1"/>
<proteinExistence type="predicted"/>
<sequence>MTTYSGAGAAQRRLRAASRPVVRRLWDIEVIGYDRLPETGGAILCPNHISFLDSAFLMLTAPRNISFLGKAEYLDSWSTRFLFPALGMIPVDRSGGRQSVEALDSAAEVLRRGELFGVFPEGTRSRTGALGNGHTGAARLATRTGVPIYPVGITGTDEIQAPGARLPAVGKSCRIEIGEPIETESFRRPGEQRQAWRELTDTVMDAIAGLSGQRRAGDSSVVRLPERAAVVTADKQLASVS</sequence>
<dbReference type="CDD" id="cd07989">
    <property type="entry name" value="LPLAT_AGPAT-like"/>
    <property type="match status" value="1"/>
</dbReference>
<keyword evidence="2 4" id="KW-0012">Acyltransferase</keyword>
<dbReference type="KEGG" id="aym:YM304_19710"/>
<dbReference type="SMART" id="SM00563">
    <property type="entry name" value="PlsC"/>
    <property type="match status" value="1"/>
</dbReference>
<dbReference type="EMBL" id="AP012057">
    <property type="protein sequence ID" value="BAN02285.1"/>
    <property type="molecule type" value="Genomic_DNA"/>
</dbReference>
<keyword evidence="1 4" id="KW-0808">Transferase</keyword>
<dbReference type="PANTHER" id="PTHR10434">
    <property type="entry name" value="1-ACYL-SN-GLYCEROL-3-PHOSPHATE ACYLTRANSFERASE"/>
    <property type="match status" value="1"/>
</dbReference>
<evidence type="ECO:0000313" key="5">
    <source>
        <dbReference type="Proteomes" id="UP000011863"/>
    </source>
</evidence>
<organism evidence="4 5">
    <name type="scientific">Ilumatobacter coccineus (strain NBRC 103263 / KCTC 29153 / YM16-304)</name>
    <dbReference type="NCBI Taxonomy" id="1313172"/>
    <lineage>
        <taxon>Bacteria</taxon>
        <taxon>Bacillati</taxon>
        <taxon>Actinomycetota</taxon>
        <taxon>Acidimicrobiia</taxon>
        <taxon>Acidimicrobiales</taxon>
        <taxon>Ilumatobacteraceae</taxon>
        <taxon>Ilumatobacter</taxon>
    </lineage>
</organism>
<dbReference type="SUPFAM" id="SSF69593">
    <property type="entry name" value="Glycerol-3-phosphate (1)-acyltransferase"/>
    <property type="match status" value="1"/>
</dbReference>
<evidence type="ECO:0000259" key="3">
    <source>
        <dbReference type="SMART" id="SM00563"/>
    </source>
</evidence>
<reference evidence="4 5" key="1">
    <citation type="journal article" date="2013" name="Int. J. Syst. Evol. Microbiol.">
        <title>Ilumatobacter nonamiense sp. nov. and Ilumatobacter coccineum sp. nov., isolated from seashore sand.</title>
        <authorList>
            <person name="Matsumoto A."/>
            <person name="Kasai H."/>
            <person name="Matsuo Y."/>
            <person name="Shizuri Y."/>
            <person name="Ichikawa N."/>
            <person name="Fujita N."/>
            <person name="Omura S."/>
            <person name="Takahashi Y."/>
        </authorList>
    </citation>
    <scope>NUCLEOTIDE SEQUENCE [LARGE SCALE GENOMIC DNA]</scope>
    <source>
        <strain evidence="5">NBRC 103263 / KCTC 29153 / YM16-304</strain>
    </source>
</reference>
<dbReference type="GO" id="GO:0005886">
    <property type="term" value="C:plasma membrane"/>
    <property type="evidence" value="ECO:0007669"/>
    <property type="project" value="TreeGrafter"/>
</dbReference>
<evidence type="ECO:0000256" key="2">
    <source>
        <dbReference type="ARBA" id="ARBA00023315"/>
    </source>
</evidence>
<protein>
    <submittedName>
        <fullName evidence="4">Putative acyltransferase</fullName>
        <ecNumber evidence="4">2.3.-.-</ecNumber>
    </submittedName>
</protein>
<dbReference type="InterPro" id="IPR002123">
    <property type="entry name" value="Plipid/glycerol_acylTrfase"/>
</dbReference>
<dbReference type="EC" id="2.3.-.-" evidence="4"/>
<evidence type="ECO:0000256" key="1">
    <source>
        <dbReference type="ARBA" id="ARBA00022679"/>
    </source>
</evidence>
<accession>A0A6C7EAY1</accession>
<dbReference type="Pfam" id="PF01553">
    <property type="entry name" value="Acyltransferase"/>
    <property type="match status" value="1"/>
</dbReference>
<keyword evidence="5" id="KW-1185">Reference proteome</keyword>